<dbReference type="AlphaFoldDB" id="A7EHM0"/>
<dbReference type="GeneID" id="5491066"/>
<gene>
    <name evidence="1" type="ORF">SS1G_04812</name>
</gene>
<dbReference type="EMBL" id="CH476625">
    <property type="protein sequence ID" value="EDO02336.1"/>
    <property type="molecule type" value="Genomic_DNA"/>
</dbReference>
<dbReference type="Proteomes" id="UP000001312">
    <property type="component" value="Unassembled WGS sequence"/>
</dbReference>
<accession>A7EHM0</accession>
<evidence type="ECO:0000313" key="1">
    <source>
        <dbReference type="EMBL" id="EDO02336.1"/>
    </source>
</evidence>
<dbReference type="RefSeq" id="XP_001595004.1">
    <property type="nucleotide sequence ID" value="XM_001594954.1"/>
</dbReference>
<evidence type="ECO:0000313" key="2">
    <source>
        <dbReference type="Proteomes" id="UP000001312"/>
    </source>
</evidence>
<reference evidence="2" key="1">
    <citation type="journal article" date="2011" name="PLoS Genet.">
        <title>Genomic analysis of the necrotrophic fungal pathogens Sclerotinia sclerotiorum and Botrytis cinerea.</title>
        <authorList>
            <person name="Amselem J."/>
            <person name="Cuomo C.A."/>
            <person name="van Kan J.A."/>
            <person name="Viaud M."/>
            <person name="Benito E.P."/>
            <person name="Couloux A."/>
            <person name="Coutinho P.M."/>
            <person name="de Vries R.P."/>
            <person name="Dyer P.S."/>
            <person name="Fillinger S."/>
            <person name="Fournier E."/>
            <person name="Gout L."/>
            <person name="Hahn M."/>
            <person name="Kohn L."/>
            <person name="Lapalu N."/>
            <person name="Plummer K.M."/>
            <person name="Pradier J.M."/>
            <person name="Quevillon E."/>
            <person name="Sharon A."/>
            <person name="Simon A."/>
            <person name="ten Have A."/>
            <person name="Tudzynski B."/>
            <person name="Tudzynski P."/>
            <person name="Wincker P."/>
            <person name="Andrew M."/>
            <person name="Anthouard V."/>
            <person name="Beever R.E."/>
            <person name="Beffa R."/>
            <person name="Benoit I."/>
            <person name="Bouzid O."/>
            <person name="Brault B."/>
            <person name="Chen Z."/>
            <person name="Choquer M."/>
            <person name="Collemare J."/>
            <person name="Cotton P."/>
            <person name="Danchin E.G."/>
            <person name="Da Silva C."/>
            <person name="Gautier A."/>
            <person name="Giraud C."/>
            <person name="Giraud T."/>
            <person name="Gonzalez C."/>
            <person name="Grossetete S."/>
            <person name="Guldener U."/>
            <person name="Henrissat B."/>
            <person name="Howlett B.J."/>
            <person name="Kodira C."/>
            <person name="Kretschmer M."/>
            <person name="Lappartient A."/>
            <person name="Leroch M."/>
            <person name="Levis C."/>
            <person name="Mauceli E."/>
            <person name="Neuveglise C."/>
            <person name="Oeser B."/>
            <person name="Pearson M."/>
            <person name="Poulain J."/>
            <person name="Poussereau N."/>
            <person name="Quesneville H."/>
            <person name="Rascle C."/>
            <person name="Schumacher J."/>
            <person name="Segurens B."/>
            <person name="Sexton A."/>
            <person name="Silva E."/>
            <person name="Sirven C."/>
            <person name="Soanes D.M."/>
            <person name="Talbot N.J."/>
            <person name="Templeton M."/>
            <person name="Yandava C."/>
            <person name="Yarden O."/>
            <person name="Zeng Q."/>
            <person name="Rollins J.A."/>
            <person name="Lebrun M.H."/>
            <person name="Dickman M."/>
        </authorList>
    </citation>
    <scope>NUCLEOTIDE SEQUENCE [LARGE SCALE GENOMIC DNA]</scope>
    <source>
        <strain evidence="2">ATCC 18683 / 1980 / Ss-1</strain>
    </source>
</reference>
<dbReference type="InParanoid" id="A7EHM0"/>
<protein>
    <submittedName>
        <fullName evidence="1">Uncharacterized protein</fullName>
    </submittedName>
</protein>
<proteinExistence type="predicted"/>
<keyword evidence="2" id="KW-1185">Reference proteome</keyword>
<sequence>MSGWIIPQKAFVSLLQCPVIALLSNRCER</sequence>
<dbReference type="HOGENOM" id="CLU_3410778_0_0_1"/>
<organism evidence="1 2">
    <name type="scientific">Sclerotinia sclerotiorum (strain ATCC 18683 / 1980 / Ss-1)</name>
    <name type="common">White mold</name>
    <name type="synonym">Whetzelinia sclerotiorum</name>
    <dbReference type="NCBI Taxonomy" id="665079"/>
    <lineage>
        <taxon>Eukaryota</taxon>
        <taxon>Fungi</taxon>
        <taxon>Dikarya</taxon>
        <taxon>Ascomycota</taxon>
        <taxon>Pezizomycotina</taxon>
        <taxon>Leotiomycetes</taxon>
        <taxon>Helotiales</taxon>
        <taxon>Sclerotiniaceae</taxon>
        <taxon>Sclerotinia</taxon>
    </lineage>
</organism>
<dbReference type="KEGG" id="ssl:SS1G_04812"/>
<name>A7EHM0_SCLS1</name>